<name>A0A2J6QMU1_9HELO</name>
<dbReference type="GO" id="GO:0061136">
    <property type="term" value="P:regulation of proteasomal protein catabolic process"/>
    <property type="evidence" value="ECO:0007669"/>
    <property type="project" value="TreeGrafter"/>
</dbReference>
<organism evidence="10 11">
    <name type="scientific">Hyaloscypha hepaticicola</name>
    <dbReference type="NCBI Taxonomy" id="2082293"/>
    <lineage>
        <taxon>Eukaryota</taxon>
        <taxon>Fungi</taxon>
        <taxon>Dikarya</taxon>
        <taxon>Ascomycota</taxon>
        <taxon>Pezizomycotina</taxon>
        <taxon>Leotiomycetes</taxon>
        <taxon>Helotiales</taxon>
        <taxon>Hyaloscyphaceae</taxon>
        <taxon>Hyaloscypha</taxon>
    </lineage>
</organism>
<evidence type="ECO:0000313" key="11">
    <source>
        <dbReference type="Proteomes" id="UP000235672"/>
    </source>
</evidence>
<dbReference type="SUPFAM" id="SSF54236">
    <property type="entry name" value="Ubiquitin-like"/>
    <property type="match status" value="1"/>
</dbReference>
<dbReference type="InterPro" id="IPR044635">
    <property type="entry name" value="UBP14-like"/>
</dbReference>
<dbReference type="EMBL" id="KZ613465">
    <property type="protein sequence ID" value="PMD27564.1"/>
    <property type="molecule type" value="Genomic_DNA"/>
</dbReference>
<dbReference type="PROSITE" id="PS50235">
    <property type="entry name" value="USP_3"/>
    <property type="match status" value="1"/>
</dbReference>
<keyword evidence="2 6" id="KW-0645">Protease</keyword>
<dbReference type="GO" id="GO:0070628">
    <property type="term" value="F:proteasome binding"/>
    <property type="evidence" value="ECO:0007669"/>
    <property type="project" value="TreeGrafter"/>
</dbReference>
<sequence length="585" mass="64598">MATIPVIVKHQGKKYDVDLDPTSIGEVFKFQLYSLTGVEPERQKILVKGGQLKDDTDLSKLGAKPGQTFMMMGTPSESGNVLQRPKEAVKFVEDMTEAEAAKQVGAIPAGLQNLGNTCYLNSTLQTLRAVPELQQELAKYTPAPPAAGTSGSSLGDLSMFGLGGLGASTDLTASLRDLYKQMGETQDGFPPLVFLNALRTAYPQFAQKSKSGHGYAQQDAEEAWSQIVSQLHQKLKIKKPSEDSSEVKEISFIDKYFAGAFSSVTECDEQAARDGGEEPVRSNDPFLKLDCHISGTTNHLRDGILAGLEEKIEKRSPVLDRDAIYTKKSKISRLPKYLTVHFVRFFWKREAQKKAKIMRKVTFPNELDVIEFCTDELKKMLIPVRDKVREVRKDEEDVERARKRQKRIHDKQVADEAAGIVDSVSESQKADEKKAEEKKKEVKTADGDTAMEDVVYKTDAEVEAERAAAILAAKKELHALIAPELEKDEGANKSGLYELRGVVTHQGASADSGHYTAYVKKLGPVDPKTGKRGEEDGKWWWFNDDKVSEVDAEKITTLSGGGESHSALILLYKAIPLPSAEGMEE</sequence>
<evidence type="ECO:0000256" key="1">
    <source>
        <dbReference type="ARBA" id="ARBA00000707"/>
    </source>
</evidence>
<dbReference type="PROSITE" id="PS50053">
    <property type="entry name" value="UBIQUITIN_2"/>
    <property type="match status" value="1"/>
</dbReference>
<dbReference type="InterPro" id="IPR001394">
    <property type="entry name" value="Peptidase_C19_UCH"/>
</dbReference>
<keyword evidence="4 6" id="KW-0378">Hydrolase</keyword>
<feature type="domain" description="USP" evidence="9">
    <location>
        <begin position="109"/>
        <end position="575"/>
    </location>
</feature>
<comment type="catalytic activity">
    <reaction evidence="1 6">
        <text>Thiol-dependent hydrolysis of ester, thioester, amide, peptide and isopeptide bonds formed by the C-terminal Gly of ubiquitin (a 76-residue protein attached to proteins as an intracellular targeting signal).</text>
        <dbReference type="EC" id="3.4.19.12"/>
    </reaction>
</comment>
<dbReference type="InterPro" id="IPR018200">
    <property type="entry name" value="USP_CS"/>
</dbReference>
<dbReference type="CDD" id="cd02657">
    <property type="entry name" value="Peptidase_C19A"/>
    <property type="match status" value="1"/>
</dbReference>
<dbReference type="CDD" id="cd16104">
    <property type="entry name" value="Ubl_USP14_like"/>
    <property type="match status" value="1"/>
</dbReference>
<reference evidence="10 11" key="1">
    <citation type="submission" date="2016-05" db="EMBL/GenBank/DDBJ databases">
        <title>A degradative enzymes factory behind the ericoid mycorrhizal symbiosis.</title>
        <authorList>
            <consortium name="DOE Joint Genome Institute"/>
            <person name="Martino E."/>
            <person name="Morin E."/>
            <person name="Grelet G."/>
            <person name="Kuo A."/>
            <person name="Kohler A."/>
            <person name="Daghino S."/>
            <person name="Barry K."/>
            <person name="Choi C."/>
            <person name="Cichocki N."/>
            <person name="Clum A."/>
            <person name="Copeland A."/>
            <person name="Hainaut M."/>
            <person name="Haridas S."/>
            <person name="Labutti K."/>
            <person name="Lindquist E."/>
            <person name="Lipzen A."/>
            <person name="Khouja H.-R."/>
            <person name="Murat C."/>
            <person name="Ohm R."/>
            <person name="Olson A."/>
            <person name="Spatafora J."/>
            <person name="Veneault-Fourrey C."/>
            <person name="Henrissat B."/>
            <person name="Grigoriev I."/>
            <person name="Martin F."/>
            <person name="Perotto S."/>
        </authorList>
    </citation>
    <scope>NUCLEOTIDE SEQUENCE [LARGE SCALE GENOMIC DNA]</scope>
    <source>
        <strain evidence="10 11">UAMH 7357</strain>
    </source>
</reference>
<protein>
    <recommendedName>
        <fullName evidence="6">Ubiquitin carboxyl-terminal hydrolase</fullName>
        <ecNumber evidence="6">3.4.19.12</ecNumber>
    </recommendedName>
</protein>
<dbReference type="GO" id="GO:0043161">
    <property type="term" value="P:proteasome-mediated ubiquitin-dependent protein catabolic process"/>
    <property type="evidence" value="ECO:0007669"/>
    <property type="project" value="InterPro"/>
</dbReference>
<accession>A0A2J6QMU1</accession>
<evidence type="ECO:0000313" key="10">
    <source>
        <dbReference type="EMBL" id="PMD27564.1"/>
    </source>
</evidence>
<evidence type="ECO:0000256" key="7">
    <source>
        <dbReference type="SAM" id="MobiDB-lite"/>
    </source>
</evidence>
<dbReference type="GO" id="GO:0016579">
    <property type="term" value="P:protein deubiquitination"/>
    <property type="evidence" value="ECO:0007669"/>
    <property type="project" value="InterPro"/>
</dbReference>
<evidence type="ECO:0000256" key="6">
    <source>
        <dbReference type="RuleBase" id="RU366025"/>
    </source>
</evidence>
<dbReference type="InterPro" id="IPR000626">
    <property type="entry name" value="Ubiquitin-like_dom"/>
</dbReference>
<dbReference type="STRING" id="1745343.A0A2J6QMU1"/>
<evidence type="ECO:0000256" key="5">
    <source>
        <dbReference type="ARBA" id="ARBA00022807"/>
    </source>
</evidence>
<comment type="similarity">
    <text evidence="6">Belongs to the peptidase C19 family.</text>
</comment>
<dbReference type="OrthoDB" id="333239at2759"/>
<dbReference type="InterPro" id="IPR029071">
    <property type="entry name" value="Ubiquitin-like_domsf"/>
</dbReference>
<dbReference type="Gene3D" id="3.90.70.10">
    <property type="entry name" value="Cysteine proteinases"/>
    <property type="match status" value="1"/>
</dbReference>
<feature type="domain" description="Ubiquitin-like" evidence="8">
    <location>
        <begin position="4"/>
        <end position="72"/>
    </location>
</feature>
<evidence type="ECO:0000259" key="9">
    <source>
        <dbReference type="PROSITE" id="PS50235"/>
    </source>
</evidence>
<feature type="region of interest" description="Disordered" evidence="7">
    <location>
        <begin position="419"/>
        <end position="445"/>
    </location>
</feature>
<dbReference type="PROSITE" id="PS00972">
    <property type="entry name" value="USP_1"/>
    <property type="match status" value="1"/>
</dbReference>
<keyword evidence="11" id="KW-1185">Reference proteome</keyword>
<keyword evidence="3 6" id="KW-0833">Ubl conjugation pathway</keyword>
<keyword evidence="5 6" id="KW-0788">Thiol protease</keyword>
<dbReference type="AlphaFoldDB" id="A0A2J6QMU1"/>
<dbReference type="Pfam" id="PF00443">
    <property type="entry name" value="UCH"/>
    <property type="match status" value="1"/>
</dbReference>
<dbReference type="PROSITE" id="PS00973">
    <property type="entry name" value="USP_2"/>
    <property type="match status" value="1"/>
</dbReference>
<evidence type="ECO:0000256" key="4">
    <source>
        <dbReference type="ARBA" id="ARBA00022801"/>
    </source>
</evidence>
<feature type="compositionally biased region" description="Basic and acidic residues" evidence="7">
    <location>
        <begin position="428"/>
        <end position="445"/>
    </location>
</feature>
<dbReference type="InterPro" id="IPR028889">
    <property type="entry name" value="USP"/>
</dbReference>
<proteinExistence type="inferred from homology"/>
<dbReference type="Proteomes" id="UP000235672">
    <property type="component" value="Unassembled WGS sequence"/>
</dbReference>
<dbReference type="PANTHER" id="PTHR43982:SF1">
    <property type="entry name" value="UBIQUITIN CARBOXYL-TERMINAL HYDROLASE 14"/>
    <property type="match status" value="1"/>
</dbReference>
<gene>
    <name evidence="10" type="ORF">NA56DRAFT_653422</name>
</gene>
<dbReference type="Gene3D" id="3.10.20.90">
    <property type="entry name" value="Phosphatidylinositol 3-kinase Catalytic Subunit, Chain A, domain 1"/>
    <property type="match status" value="1"/>
</dbReference>
<evidence type="ECO:0000256" key="2">
    <source>
        <dbReference type="ARBA" id="ARBA00022670"/>
    </source>
</evidence>
<dbReference type="InterPro" id="IPR038765">
    <property type="entry name" value="Papain-like_cys_pep_sf"/>
</dbReference>
<evidence type="ECO:0000256" key="3">
    <source>
        <dbReference type="ARBA" id="ARBA00022786"/>
    </source>
</evidence>
<dbReference type="SUPFAM" id="SSF54001">
    <property type="entry name" value="Cysteine proteinases"/>
    <property type="match status" value="1"/>
</dbReference>
<dbReference type="SMART" id="SM00213">
    <property type="entry name" value="UBQ"/>
    <property type="match status" value="1"/>
</dbReference>
<dbReference type="EC" id="3.4.19.12" evidence="6"/>
<dbReference type="Pfam" id="PF00240">
    <property type="entry name" value="ubiquitin"/>
    <property type="match status" value="1"/>
</dbReference>
<evidence type="ECO:0000259" key="8">
    <source>
        <dbReference type="PROSITE" id="PS50053"/>
    </source>
</evidence>
<dbReference type="GO" id="GO:0004843">
    <property type="term" value="F:cysteine-type deubiquitinase activity"/>
    <property type="evidence" value="ECO:0007669"/>
    <property type="project" value="UniProtKB-UniRule"/>
</dbReference>
<dbReference type="PANTHER" id="PTHR43982">
    <property type="entry name" value="UBIQUITIN CARBOXYL-TERMINAL HYDROLASE"/>
    <property type="match status" value="1"/>
</dbReference>